<keyword evidence="2" id="KW-0378">Hydrolase</keyword>
<keyword evidence="3" id="KW-0347">Helicase</keyword>
<dbReference type="NCBIfam" id="TIGR01613">
    <property type="entry name" value="primase_Cterm"/>
    <property type="match status" value="1"/>
</dbReference>
<dbReference type="InterPro" id="IPR006500">
    <property type="entry name" value="Helicase_put_C_phage/plasmid"/>
</dbReference>
<dbReference type="InterPro" id="IPR027417">
    <property type="entry name" value="P-loop_NTPase"/>
</dbReference>
<dbReference type="Pfam" id="PF08706">
    <property type="entry name" value="D5_N"/>
    <property type="match status" value="1"/>
</dbReference>
<evidence type="ECO:0000256" key="3">
    <source>
        <dbReference type="ARBA" id="ARBA00022806"/>
    </source>
</evidence>
<dbReference type="SUPFAM" id="SSF46785">
    <property type="entry name" value="Winged helix' DNA-binding domain"/>
    <property type="match status" value="1"/>
</dbReference>
<dbReference type="InterPro" id="IPR036388">
    <property type="entry name" value="WH-like_DNA-bd_sf"/>
</dbReference>
<dbReference type="InterPro" id="IPR014015">
    <property type="entry name" value="Helicase_SF3_DNA-vir"/>
</dbReference>
<dbReference type="Gene3D" id="1.10.10.10">
    <property type="entry name" value="Winged helix-like DNA-binding domain superfamily/Winged helix DNA-binding domain"/>
    <property type="match status" value="1"/>
</dbReference>
<sequence length="765" mass="87594">MSHFLCKRRQNKKKRYTKKMIKSNDNTLRQRDSNNEAVVTTTTVNNNVNLKDLKATLDREDFNRWVSSGFKAILTRGYNPQYNPTKDYKIAKEPITKGFTSATYMGQNYESVEAHTAGGGWYAWVIPVGLIVLDVEDTWAINFMNLNRHNLKITIVRSTHGYHYIFKNPKGVTGGTEVFTKCGAEVTYRLGGKNCCIFNLTGREVENWENVEDLSELPKIYYPYDKQVIEDVLLNTAWQVGCEYHKGTLKSYEDIDTSFMGMAVKYGFTYAVIEVLFMSIFRVKYNPKKTRDAYDRCLSRVENNDPVKGFKSLMETAEVINAPILLRFLKELWGLINPKRGNLKEGGDLIGIATELMYKYSTIQSGECLYTYRNGVYVPDGESLIRLETRKILGKAASIQNVKEVIAHIWDTSHIPTNEVNQQKHLINLENGMFDITKNEIIPHDPKYRSTVRIPVTYDPCATCPEIDRFLQTTLEPDCIDLMDEAFGYTMLPDTSQEKAFMLTGHGANGKSTLISTLTSLIGDDNVSKIPLQELADHRFKRAELFGKLLNVFADLNPKSLLSTDYFKMIVSGDSMDAERKFKKPFCFRPFARLIFAANQIPYASDTTYAYYRRWVIIPFNKTFKGADADKGLISRLTTKQELSGLLNKALKGLYRLFINDRFSENASTQDMLEKYKRDNDNVIAFVSDACVLKEGVMAERNQLYNMYLIYCESEGRKAVTKNNFNKRIRLLKDVTEKAKNNGLNWYFIGITSKYNQIMSPQVAS</sequence>
<dbReference type="InterPro" id="IPR051620">
    <property type="entry name" value="ORF904-like_C"/>
</dbReference>
<keyword evidence="4" id="KW-0067">ATP-binding</keyword>
<keyword evidence="1" id="KW-0547">Nucleotide-binding</keyword>
<evidence type="ECO:0000256" key="2">
    <source>
        <dbReference type="ARBA" id="ARBA00022801"/>
    </source>
</evidence>
<dbReference type="SMART" id="SM00885">
    <property type="entry name" value="D5_N"/>
    <property type="match status" value="1"/>
</dbReference>
<protein>
    <submittedName>
        <fullName evidence="6">DNA primase</fullName>
    </submittedName>
</protein>
<dbReference type="InterPro" id="IPR045455">
    <property type="entry name" value="NrS-1_pol-like_helicase"/>
</dbReference>
<evidence type="ECO:0000313" key="7">
    <source>
        <dbReference type="Proteomes" id="UP000033423"/>
    </source>
</evidence>
<organism evidence="6 7">
    <name type="scientific">Candidatus Magnetobacterium bavaricum</name>
    <dbReference type="NCBI Taxonomy" id="29290"/>
    <lineage>
        <taxon>Bacteria</taxon>
        <taxon>Pseudomonadati</taxon>
        <taxon>Nitrospirota</taxon>
        <taxon>Thermodesulfovibrionia</taxon>
        <taxon>Thermodesulfovibrionales</taxon>
        <taxon>Candidatus Magnetobacteriaceae</taxon>
        <taxon>Candidatus Magnetobacterium</taxon>
    </lineage>
</organism>
<feature type="domain" description="SF3 helicase" evidence="5">
    <location>
        <begin position="478"/>
        <end position="633"/>
    </location>
</feature>
<dbReference type="AlphaFoldDB" id="A0A0F3GS89"/>
<dbReference type="InterPro" id="IPR004968">
    <property type="entry name" value="DNA_primase/NTPase_C"/>
</dbReference>
<name>A0A0F3GS89_9BACT</name>
<dbReference type="GO" id="GO:0005524">
    <property type="term" value="F:ATP binding"/>
    <property type="evidence" value="ECO:0007669"/>
    <property type="project" value="UniProtKB-KW"/>
</dbReference>
<dbReference type="Proteomes" id="UP000033423">
    <property type="component" value="Unassembled WGS sequence"/>
</dbReference>
<evidence type="ECO:0000259" key="5">
    <source>
        <dbReference type="PROSITE" id="PS51206"/>
    </source>
</evidence>
<keyword evidence="7" id="KW-1185">Reference proteome</keyword>
<comment type="caution">
    <text evidence="6">The sequence shown here is derived from an EMBL/GenBank/DDBJ whole genome shotgun (WGS) entry which is preliminary data.</text>
</comment>
<dbReference type="GO" id="GO:0004386">
    <property type="term" value="F:helicase activity"/>
    <property type="evidence" value="ECO:0007669"/>
    <property type="project" value="UniProtKB-KW"/>
</dbReference>
<dbReference type="InterPro" id="IPR036390">
    <property type="entry name" value="WH_DNA-bd_sf"/>
</dbReference>
<dbReference type="EMBL" id="LACI01001335">
    <property type="protein sequence ID" value="KJU84697.1"/>
    <property type="molecule type" value="Genomic_DNA"/>
</dbReference>
<dbReference type="InterPro" id="IPR014818">
    <property type="entry name" value="Phage/plasmid_primase_P4_C"/>
</dbReference>
<dbReference type="PANTHER" id="PTHR35372:SF2">
    <property type="entry name" value="SF3 HELICASE DOMAIN-CONTAINING PROTEIN"/>
    <property type="match status" value="1"/>
</dbReference>
<proteinExistence type="predicted"/>
<reference evidence="6 7" key="1">
    <citation type="submission" date="2015-02" db="EMBL/GenBank/DDBJ databases">
        <title>Single-cell genomics of uncultivated deep-branching MTB reveals a conserved set of magnetosome genes.</title>
        <authorList>
            <person name="Kolinko S."/>
            <person name="Richter M."/>
            <person name="Glockner F.O."/>
            <person name="Brachmann A."/>
            <person name="Schuler D."/>
        </authorList>
    </citation>
    <scope>NUCLEOTIDE SEQUENCE [LARGE SCALE GENOMIC DNA]</scope>
    <source>
        <strain evidence="6">TM-1</strain>
    </source>
</reference>
<dbReference type="Pfam" id="PF03288">
    <property type="entry name" value="Pox_D5"/>
    <property type="match status" value="1"/>
</dbReference>
<dbReference type="PROSITE" id="PS51206">
    <property type="entry name" value="SF3_HELICASE_1"/>
    <property type="match status" value="1"/>
</dbReference>
<gene>
    <name evidence="6" type="ORF">MBAV_003120</name>
</gene>
<dbReference type="Gene3D" id="3.40.50.300">
    <property type="entry name" value="P-loop containing nucleotide triphosphate hydrolases"/>
    <property type="match status" value="1"/>
</dbReference>
<dbReference type="Pfam" id="PF19263">
    <property type="entry name" value="DUF5906"/>
    <property type="match status" value="1"/>
</dbReference>
<evidence type="ECO:0000313" key="6">
    <source>
        <dbReference type="EMBL" id="KJU84697.1"/>
    </source>
</evidence>
<evidence type="ECO:0000256" key="4">
    <source>
        <dbReference type="ARBA" id="ARBA00022840"/>
    </source>
</evidence>
<accession>A0A0F3GS89</accession>
<dbReference type="PANTHER" id="PTHR35372">
    <property type="entry name" value="ATP BINDING PROTEIN-RELATED"/>
    <property type="match status" value="1"/>
</dbReference>
<evidence type="ECO:0000256" key="1">
    <source>
        <dbReference type="ARBA" id="ARBA00022741"/>
    </source>
</evidence>
<dbReference type="GO" id="GO:0016787">
    <property type="term" value="F:hydrolase activity"/>
    <property type="evidence" value="ECO:0007669"/>
    <property type="project" value="UniProtKB-KW"/>
</dbReference>
<dbReference type="SUPFAM" id="SSF52540">
    <property type="entry name" value="P-loop containing nucleoside triphosphate hydrolases"/>
    <property type="match status" value="1"/>
</dbReference>